<protein>
    <submittedName>
        <fullName evidence="1">Uncharacterized protein</fullName>
    </submittedName>
</protein>
<gene>
    <name evidence="1" type="ORF">PSON_ATCC_30995.1.T1460001</name>
</gene>
<proteinExistence type="predicted"/>
<comment type="caution">
    <text evidence="1">The sequence shown here is derived from an EMBL/GenBank/DDBJ whole genome shotgun (WGS) entry which is preliminary data.</text>
</comment>
<keyword evidence="2" id="KW-1185">Reference proteome</keyword>
<dbReference type="AlphaFoldDB" id="A0A8S1R7N8"/>
<reference evidence="1" key="1">
    <citation type="submission" date="2021-01" db="EMBL/GenBank/DDBJ databases">
        <authorList>
            <consortium name="Genoscope - CEA"/>
            <person name="William W."/>
        </authorList>
    </citation>
    <scope>NUCLEOTIDE SEQUENCE</scope>
</reference>
<accession>A0A8S1R7N8</accession>
<sequence>MIIYQIKQIIVSKYDKQVNFLRKTEKDEFKVKYSLPFNTTSLCSQLSEDGEYFIIWDISLKKVETTEE</sequence>
<dbReference type="Proteomes" id="UP000692954">
    <property type="component" value="Unassembled WGS sequence"/>
</dbReference>
<name>A0A8S1R7N8_9CILI</name>
<evidence type="ECO:0000313" key="2">
    <source>
        <dbReference type="Proteomes" id="UP000692954"/>
    </source>
</evidence>
<organism evidence="1 2">
    <name type="scientific">Paramecium sonneborni</name>
    <dbReference type="NCBI Taxonomy" id="65129"/>
    <lineage>
        <taxon>Eukaryota</taxon>
        <taxon>Sar</taxon>
        <taxon>Alveolata</taxon>
        <taxon>Ciliophora</taxon>
        <taxon>Intramacronucleata</taxon>
        <taxon>Oligohymenophorea</taxon>
        <taxon>Peniculida</taxon>
        <taxon>Parameciidae</taxon>
        <taxon>Paramecium</taxon>
    </lineage>
</organism>
<dbReference type="EMBL" id="CAJJDN010000146">
    <property type="protein sequence ID" value="CAD8123577.1"/>
    <property type="molecule type" value="Genomic_DNA"/>
</dbReference>
<evidence type="ECO:0000313" key="1">
    <source>
        <dbReference type="EMBL" id="CAD8123577.1"/>
    </source>
</evidence>